<dbReference type="Gene3D" id="2.70.98.10">
    <property type="match status" value="1"/>
</dbReference>
<dbReference type="EC" id="5.1.3.15" evidence="3 5"/>
<feature type="active site" evidence="6">
    <location>
        <position position="161"/>
    </location>
</feature>
<dbReference type="EMBL" id="KQ474073">
    <property type="protein sequence ID" value="KPV78497.1"/>
    <property type="molecule type" value="Genomic_DNA"/>
</dbReference>
<protein>
    <recommendedName>
        <fullName evidence="3 5">Glucose-6-phosphate 1-epimerase</fullName>
        <ecNumber evidence="3 5">5.1.3.15</ecNumber>
    </recommendedName>
</protein>
<dbReference type="InterPro" id="IPR025532">
    <property type="entry name" value="G6P_1-epimerase"/>
</dbReference>
<feature type="active site" evidence="6">
    <location>
        <position position="281"/>
    </location>
</feature>
<feature type="binding site" evidence="7">
    <location>
        <position position="86"/>
    </location>
    <ligand>
        <name>substrate</name>
    </ligand>
</feature>
<dbReference type="GeneID" id="28976024"/>
<dbReference type="InterPro" id="IPR008183">
    <property type="entry name" value="Aldose_1/G6P_1-epimerase"/>
</dbReference>
<dbReference type="GO" id="GO:0005737">
    <property type="term" value="C:cytoplasm"/>
    <property type="evidence" value="ECO:0007669"/>
    <property type="project" value="TreeGrafter"/>
</dbReference>
<evidence type="ECO:0000313" key="8">
    <source>
        <dbReference type="EMBL" id="KPV78497.1"/>
    </source>
</evidence>
<comment type="catalytic activity">
    <reaction evidence="1">
        <text>alpha-D-glucose 6-phosphate = beta-D-glucose 6-phosphate</text>
        <dbReference type="Rhea" id="RHEA:16249"/>
        <dbReference type="ChEBI" id="CHEBI:58225"/>
        <dbReference type="ChEBI" id="CHEBI:58247"/>
        <dbReference type="EC" id="5.1.3.15"/>
    </reaction>
</comment>
<dbReference type="Proteomes" id="UP000053890">
    <property type="component" value="Unassembled WGS sequence"/>
</dbReference>
<dbReference type="OMA" id="TQALHSY"/>
<dbReference type="GO" id="GO:0047938">
    <property type="term" value="F:glucose-6-phosphate 1-epimerase activity"/>
    <property type="evidence" value="ECO:0007669"/>
    <property type="project" value="UniProtKB-UniRule"/>
</dbReference>
<evidence type="ECO:0000256" key="4">
    <source>
        <dbReference type="ARBA" id="ARBA00023235"/>
    </source>
</evidence>
<keyword evidence="9" id="KW-1185">Reference proteome</keyword>
<evidence type="ECO:0000256" key="1">
    <source>
        <dbReference type="ARBA" id="ARBA00001096"/>
    </source>
</evidence>
<dbReference type="AlphaFoldDB" id="A0A194SD34"/>
<dbReference type="RefSeq" id="XP_018274546.1">
    <property type="nucleotide sequence ID" value="XM_018415576.1"/>
</dbReference>
<dbReference type="InterPro" id="IPR014718">
    <property type="entry name" value="GH-type_carb-bd"/>
</dbReference>
<name>A0A194SD34_RHOGW</name>
<keyword evidence="4 5" id="KW-0413">Isomerase</keyword>
<dbReference type="SUPFAM" id="SSF74650">
    <property type="entry name" value="Galactose mutarotase-like"/>
    <property type="match status" value="1"/>
</dbReference>
<evidence type="ECO:0000256" key="6">
    <source>
        <dbReference type="PIRSR" id="PIRSR016020-1"/>
    </source>
</evidence>
<dbReference type="STRING" id="578459.A0A194SD34"/>
<accession>A0A194SD34</accession>
<evidence type="ECO:0000313" key="9">
    <source>
        <dbReference type="Proteomes" id="UP000053890"/>
    </source>
</evidence>
<dbReference type="PANTHER" id="PTHR11122:SF13">
    <property type="entry name" value="GLUCOSE-6-PHOSPHATE 1-EPIMERASE"/>
    <property type="match status" value="1"/>
</dbReference>
<dbReference type="PANTHER" id="PTHR11122">
    <property type="entry name" value="APOSPORY-ASSOCIATED PROTEIN C-RELATED"/>
    <property type="match status" value="1"/>
</dbReference>
<evidence type="ECO:0000256" key="7">
    <source>
        <dbReference type="PIRSR" id="PIRSR016020-2"/>
    </source>
</evidence>
<gene>
    <name evidence="8" type="ORF">RHOBADRAFT_50956</name>
</gene>
<proteinExistence type="inferred from homology"/>
<dbReference type="Pfam" id="PF01263">
    <property type="entry name" value="Aldose_epim"/>
    <property type="match status" value="1"/>
</dbReference>
<comment type="similarity">
    <text evidence="2 5">Belongs to the glucose-6-phosphate 1-epimerase family.</text>
</comment>
<evidence type="ECO:0000256" key="3">
    <source>
        <dbReference type="ARBA" id="ARBA00012083"/>
    </source>
</evidence>
<dbReference type="GO" id="GO:0030246">
    <property type="term" value="F:carbohydrate binding"/>
    <property type="evidence" value="ECO:0007669"/>
    <property type="project" value="UniProtKB-UniRule"/>
</dbReference>
<reference evidence="8 9" key="1">
    <citation type="journal article" date="2015" name="Front. Microbiol.">
        <title>Genome sequence of the plant growth promoting endophytic yeast Rhodotorula graminis WP1.</title>
        <authorList>
            <person name="Firrincieli A."/>
            <person name="Otillar R."/>
            <person name="Salamov A."/>
            <person name="Schmutz J."/>
            <person name="Khan Z."/>
            <person name="Redman R.S."/>
            <person name="Fleck N.D."/>
            <person name="Lindquist E."/>
            <person name="Grigoriev I.V."/>
            <person name="Doty S.L."/>
        </authorList>
    </citation>
    <scope>NUCLEOTIDE SEQUENCE [LARGE SCALE GENOMIC DNA]</scope>
    <source>
        <strain evidence="8 9">WP1</strain>
    </source>
</reference>
<comment type="function">
    <text evidence="5">Catalyzes the interconversion between the alpha and beta anomers from at least three hexose 6-phosphate sugars (Glc6P, Gal6P, and Man6P).</text>
</comment>
<feature type="binding site" evidence="7">
    <location>
        <position position="56"/>
    </location>
    <ligand>
        <name>substrate</name>
    </ligand>
</feature>
<dbReference type="InterPro" id="IPR011013">
    <property type="entry name" value="Gal_mutarotase_sf_dom"/>
</dbReference>
<sequence>MPIDTSNDIVTLSLGTSSVKVALKGATVISYQHDGRERLFTSAKSNPSPSDKAAVRGGVPICWPIFGPPDLDNPLYAQLKQHGFARTGIWHLEDHHAADDTADGVKATFKLEPTPEIQAIYSQPFLLRYTVHLRPYTLSLSLAVTNPSSAIAPLHFQALLHAYFRLPDGVTPPEVRVTPLESLAFVDKVTGGEKGKETERRKVVDVDGPKGEVDRVYYRAPDHLELAFPTPTASASGSATDVLKVHKTNLPDVVLWNPGPEKGATIADMEEGGAGRYVCLEPGRVEPFEVLEPGSTWEGGIELSFA</sequence>
<dbReference type="OrthoDB" id="1659429at2759"/>
<dbReference type="PIRSF" id="PIRSF016020">
    <property type="entry name" value="PHexose_mutarotase"/>
    <property type="match status" value="1"/>
</dbReference>
<evidence type="ECO:0000256" key="2">
    <source>
        <dbReference type="ARBA" id="ARBA00005866"/>
    </source>
</evidence>
<dbReference type="GO" id="GO:0005975">
    <property type="term" value="P:carbohydrate metabolic process"/>
    <property type="evidence" value="ECO:0007669"/>
    <property type="project" value="InterPro"/>
</dbReference>
<organism evidence="8 9">
    <name type="scientific">Rhodotorula graminis (strain WP1)</name>
    <dbReference type="NCBI Taxonomy" id="578459"/>
    <lineage>
        <taxon>Eukaryota</taxon>
        <taxon>Fungi</taxon>
        <taxon>Dikarya</taxon>
        <taxon>Basidiomycota</taxon>
        <taxon>Pucciniomycotina</taxon>
        <taxon>Microbotryomycetes</taxon>
        <taxon>Sporidiobolales</taxon>
        <taxon>Sporidiobolaceae</taxon>
        <taxon>Rhodotorula</taxon>
    </lineage>
</organism>
<evidence type="ECO:0000256" key="5">
    <source>
        <dbReference type="PIRNR" id="PIRNR016020"/>
    </source>
</evidence>
<feature type="binding site" evidence="7">
    <location>
        <position position="81"/>
    </location>
    <ligand>
        <name>substrate</name>
    </ligand>
</feature>